<dbReference type="Proteomes" id="UP001145114">
    <property type="component" value="Unassembled WGS sequence"/>
</dbReference>
<reference evidence="1" key="1">
    <citation type="submission" date="2022-06" db="EMBL/GenBank/DDBJ databases">
        <title>Phylogenomic reconstructions and comparative analyses of Kickxellomycotina fungi.</title>
        <authorList>
            <person name="Reynolds N.K."/>
            <person name="Stajich J.E."/>
            <person name="Barry K."/>
            <person name="Grigoriev I.V."/>
            <person name="Crous P."/>
            <person name="Smith M.E."/>
        </authorList>
    </citation>
    <scope>NUCLEOTIDE SEQUENCE</scope>
    <source>
        <strain evidence="1">RSA 2271</strain>
    </source>
</reference>
<evidence type="ECO:0000313" key="2">
    <source>
        <dbReference type="Proteomes" id="UP001145114"/>
    </source>
</evidence>
<accession>A0ACC1HAH3</accession>
<comment type="caution">
    <text evidence="1">The sequence shown here is derived from an EMBL/GenBank/DDBJ whole genome shotgun (WGS) entry which is preliminary data.</text>
</comment>
<name>A0ACC1HAH3_9FUNG</name>
<protein>
    <submittedName>
        <fullName evidence="1">Uncharacterized protein</fullName>
    </submittedName>
</protein>
<gene>
    <name evidence="1" type="ORF">EV182_007443</name>
</gene>
<feature type="non-terminal residue" evidence="1">
    <location>
        <position position="1"/>
    </location>
</feature>
<evidence type="ECO:0000313" key="1">
    <source>
        <dbReference type="EMBL" id="KAJ1671795.1"/>
    </source>
</evidence>
<organism evidence="1 2">
    <name type="scientific">Spiromyces aspiralis</name>
    <dbReference type="NCBI Taxonomy" id="68401"/>
    <lineage>
        <taxon>Eukaryota</taxon>
        <taxon>Fungi</taxon>
        <taxon>Fungi incertae sedis</taxon>
        <taxon>Zoopagomycota</taxon>
        <taxon>Kickxellomycotina</taxon>
        <taxon>Kickxellomycetes</taxon>
        <taxon>Kickxellales</taxon>
        <taxon>Kickxellaceae</taxon>
        <taxon>Spiromyces</taxon>
    </lineage>
</organism>
<sequence length="86" mass="10055">LQAMLNLAYTVMSNLYERVEHEKAIRQRLLTKVEREDVKLDPSLLSEADRRAVDEYKKVMLTLKTSLSRIELLVLILRDMITNIPV</sequence>
<proteinExistence type="predicted"/>
<keyword evidence="2" id="KW-1185">Reference proteome</keyword>
<dbReference type="EMBL" id="JAMZIH010008584">
    <property type="protein sequence ID" value="KAJ1671795.1"/>
    <property type="molecule type" value="Genomic_DNA"/>
</dbReference>